<keyword evidence="5" id="KW-0276">Fatty acid metabolism</keyword>
<feature type="transmembrane region" description="Helical" evidence="12">
    <location>
        <begin position="155"/>
        <end position="173"/>
    </location>
</feature>
<dbReference type="PRINTS" id="PR00075">
    <property type="entry name" value="FACDDSATRASE"/>
</dbReference>
<keyword evidence="3" id="KW-0444">Lipid biosynthesis</keyword>
<evidence type="ECO:0000256" key="2">
    <source>
        <dbReference type="ARBA" id="ARBA00008749"/>
    </source>
</evidence>
<evidence type="ECO:0000313" key="14">
    <source>
        <dbReference type="EMBL" id="QQB21623.1"/>
    </source>
</evidence>
<dbReference type="PANTHER" id="PTHR11351:SF31">
    <property type="entry name" value="DESATURASE 1, ISOFORM A-RELATED"/>
    <property type="match status" value="1"/>
</dbReference>
<evidence type="ECO:0000259" key="13">
    <source>
        <dbReference type="Pfam" id="PF00487"/>
    </source>
</evidence>
<feature type="transmembrane region" description="Helical" evidence="12">
    <location>
        <begin position="12"/>
        <end position="30"/>
    </location>
</feature>
<evidence type="ECO:0000256" key="5">
    <source>
        <dbReference type="ARBA" id="ARBA00022832"/>
    </source>
</evidence>
<comment type="subcellular location">
    <subcellularLocation>
        <location evidence="1">Membrane</location>
        <topology evidence="1">Multi-pass membrane protein</topology>
    </subcellularLocation>
</comment>
<dbReference type="EMBL" id="CP066092">
    <property type="protein sequence ID" value="QQB21623.1"/>
    <property type="molecule type" value="Genomic_DNA"/>
</dbReference>
<keyword evidence="6 12" id="KW-1133">Transmembrane helix</keyword>
<keyword evidence="7" id="KW-0560">Oxidoreductase</keyword>
<keyword evidence="4 12" id="KW-0812">Transmembrane</keyword>
<evidence type="ECO:0000256" key="4">
    <source>
        <dbReference type="ARBA" id="ARBA00022692"/>
    </source>
</evidence>
<accession>A0A7T4DQR8</accession>
<feature type="domain" description="Fatty acid desaturase" evidence="13">
    <location>
        <begin position="38"/>
        <end position="259"/>
    </location>
</feature>
<evidence type="ECO:0000256" key="12">
    <source>
        <dbReference type="SAM" id="Phobius"/>
    </source>
</evidence>
<evidence type="ECO:0000313" key="15">
    <source>
        <dbReference type="Proteomes" id="UP000595481"/>
    </source>
</evidence>
<dbReference type="CDD" id="cd03505">
    <property type="entry name" value="Delta9-FADS-like"/>
    <property type="match status" value="1"/>
</dbReference>
<keyword evidence="8" id="KW-0408">Iron</keyword>
<comment type="similarity">
    <text evidence="2">Belongs to the fatty acid desaturase type 2 family.</text>
</comment>
<reference evidence="14 15" key="1">
    <citation type="submission" date="2020-12" db="EMBL/GenBank/DDBJ databases">
        <title>FDA dAtabase for Regulatory Grade micrObial Sequences (FDA-ARGOS): Supporting development and validation of Infectious Disease Dx tests.</title>
        <authorList>
            <person name="Sproer C."/>
            <person name="Gronow S."/>
            <person name="Severitt S."/>
            <person name="Schroder I."/>
            <person name="Tallon L."/>
            <person name="Sadzewicz L."/>
            <person name="Zhao X."/>
            <person name="Boylan J."/>
            <person name="Ott S."/>
            <person name="Bowen H."/>
            <person name="Vavikolanu K."/>
            <person name="Mehta A."/>
            <person name="Aluvathingal J."/>
            <person name="Nadendla S."/>
            <person name="Lowell S."/>
            <person name="Myers T."/>
            <person name="Yan Y."/>
            <person name="Sichtig H."/>
        </authorList>
    </citation>
    <scope>NUCLEOTIDE SEQUENCE [LARGE SCALE GENOMIC DNA]</scope>
    <source>
        <strain evidence="14 15">FDAARGOS_986</strain>
    </source>
</reference>
<evidence type="ECO:0000256" key="10">
    <source>
        <dbReference type="ARBA" id="ARBA00023136"/>
    </source>
</evidence>
<name>A0A7T4DQR8_AERJA</name>
<feature type="transmembrane region" description="Helical" evidence="12">
    <location>
        <begin position="36"/>
        <end position="57"/>
    </location>
</feature>
<dbReference type="RefSeq" id="WP_042032289.1">
    <property type="nucleotide sequence ID" value="NZ_CAWMFX010000041.1"/>
</dbReference>
<evidence type="ECO:0000256" key="9">
    <source>
        <dbReference type="ARBA" id="ARBA00023098"/>
    </source>
</evidence>
<keyword evidence="11" id="KW-0275">Fatty acid biosynthesis</keyword>
<organism evidence="14 15">
    <name type="scientific">Aeromonas jandaei</name>
    <dbReference type="NCBI Taxonomy" id="650"/>
    <lineage>
        <taxon>Bacteria</taxon>
        <taxon>Pseudomonadati</taxon>
        <taxon>Pseudomonadota</taxon>
        <taxon>Gammaproteobacteria</taxon>
        <taxon>Aeromonadales</taxon>
        <taxon>Aeromonadaceae</taxon>
        <taxon>Aeromonas</taxon>
    </lineage>
</organism>
<keyword evidence="10 12" id="KW-0472">Membrane</keyword>
<sequence length="376" mass="43872">MARPPIILTNTLLFSLSGLVALVAVPWYGVSHGYDLWQWATFLLLFCLSGLSITAGYHRLWSHKAYKAHPALQWLFAIGGALALQNSALHWSADHRRHHRHVDDNDKDPYSAGRGFWYSHIGWMLREYQGEQYGDYSNVRDLQNNPVVMFQHRNYLALVLATNLGLPLLFGLIHGDLLGMLLLAGVLRMVMTHHTTFFINSLAHIWGSQPYTDRNTARDNGILAFFTFGEGYHNFHHLFENDYRNGIQWWQFDPTKWLIRFASWCGLARDLRSSPEERIEQARLEMQLKRAQARLVKQDDRELWQALLQEEYAKLSQQLQHYYASRKRLLELRKRKALARYDRLKVQLEYRALKDGFIASKRNWSRLLAGIARAPV</sequence>
<keyword evidence="9" id="KW-0443">Lipid metabolism</keyword>
<protein>
    <submittedName>
        <fullName evidence="14">Fatty acid desaturase</fullName>
    </submittedName>
</protein>
<evidence type="ECO:0000256" key="7">
    <source>
        <dbReference type="ARBA" id="ARBA00023002"/>
    </source>
</evidence>
<evidence type="ECO:0000256" key="6">
    <source>
        <dbReference type="ARBA" id="ARBA00022989"/>
    </source>
</evidence>
<evidence type="ECO:0000256" key="8">
    <source>
        <dbReference type="ARBA" id="ARBA00023004"/>
    </source>
</evidence>
<dbReference type="Proteomes" id="UP000595481">
    <property type="component" value="Chromosome"/>
</dbReference>
<proteinExistence type="inferred from homology"/>
<evidence type="ECO:0000256" key="3">
    <source>
        <dbReference type="ARBA" id="ARBA00022516"/>
    </source>
</evidence>
<evidence type="ECO:0000256" key="1">
    <source>
        <dbReference type="ARBA" id="ARBA00004141"/>
    </source>
</evidence>
<dbReference type="InterPro" id="IPR015876">
    <property type="entry name" value="Acyl-CoA_DS"/>
</dbReference>
<evidence type="ECO:0000256" key="11">
    <source>
        <dbReference type="ARBA" id="ARBA00023160"/>
    </source>
</evidence>
<dbReference type="Pfam" id="PF00487">
    <property type="entry name" value="FA_desaturase"/>
    <property type="match status" value="1"/>
</dbReference>
<keyword evidence="15" id="KW-1185">Reference proteome</keyword>
<dbReference type="InterPro" id="IPR005804">
    <property type="entry name" value="FA_desaturase_dom"/>
</dbReference>
<dbReference type="PANTHER" id="PTHR11351">
    <property type="entry name" value="ACYL-COA DESATURASE"/>
    <property type="match status" value="1"/>
</dbReference>
<gene>
    <name evidence="14" type="ORF">I6H43_08935</name>
</gene>
<dbReference type="GeneID" id="69551401"/>